<evidence type="ECO:0000256" key="9">
    <source>
        <dbReference type="ARBA" id="ARBA00023014"/>
    </source>
</evidence>
<comment type="catalytic activity">
    <reaction evidence="10">
        <text>(sulfur carrier)-H + L-cysteine = (sulfur carrier)-SH + L-alanine</text>
        <dbReference type="Rhea" id="RHEA:43892"/>
        <dbReference type="Rhea" id="RHEA-COMP:14737"/>
        <dbReference type="Rhea" id="RHEA-COMP:14739"/>
        <dbReference type="ChEBI" id="CHEBI:29917"/>
        <dbReference type="ChEBI" id="CHEBI:35235"/>
        <dbReference type="ChEBI" id="CHEBI:57972"/>
        <dbReference type="ChEBI" id="CHEBI:64428"/>
        <dbReference type="EC" id="2.8.1.7"/>
    </reaction>
</comment>
<evidence type="ECO:0000313" key="13">
    <source>
        <dbReference type="Proteomes" id="UP000503222"/>
    </source>
</evidence>
<proteinExistence type="inferred from homology"/>
<dbReference type="EMBL" id="CP049869">
    <property type="protein sequence ID" value="QIK77601.1"/>
    <property type="molecule type" value="Genomic_DNA"/>
</dbReference>
<evidence type="ECO:0000256" key="1">
    <source>
        <dbReference type="ARBA" id="ARBA00001933"/>
    </source>
</evidence>
<dbReference type="InterPro" id="IPR015422">
    <property type="entry name" value="PyrdxlP-dep_Trfase_small"/>
</dbReference>
<dbReference type="AlphaFoldDB" id="A0A6G7YLH8"/>
<keyword evidence="5 12" id="KW-0808">Transferase</keyword>
<protein>
    <recommendedName>
        <fullName evidence="4">Cysteine desulfurase</fullName>
    </recommendedName>
</protein>
<dbReference type="SUPFAM" id="SSF53383">
    <property type="entry name" value="PLP-dependent transferases"/>
    <property type="match status" value="1"/>
</dbReference>
<dbReference type="GO" id="GO:0031071">
    <property type="term" value="F:cysteine desulfurase activity"/>
    <property type="evidence" value="ECO:0007669"/>
    <property type="project" value="UniProtKB-EC"/>
</dbReference>
<evidence type="ECO:0000256" key="7">
    <source>
        <dbReference type="ARBA" id="ARBA00022898"/>
    </source>
</evidence>
<dbReference type="InterPro" id="IPR000192">
    <property type="entry name" value="Aminotrans_V_dom"/>
</dbReference>
<dbReference type="GO" id="GO:0008483">
    <property type="term" value="F:transaminase activity"/>
    <property type="evidence" value="ECO:0007669"/>
    <property type="project" value="UniProtKB-KW"/>
</dbReference>
<dbReference type="Gene3D" id="1.10.260.50">
    <property type="match status" value="1"/>
</dbReference>
<dbReference type="GO" id="GO:0046872">
    <property type="term" value="F:metal ion binding"/>
    <property type="evidence" value="ECO:0007669"/>
    <property type="project" value="UniProtKB-KW"/>
</dbReference>
<dbReference type="InterPro" id="IPR015421">
    <property type="entry name" value="PyrdxlP-dep_Trfase_major"/>
</dbReference>
<keyword evidence="7" id="KW-0663">Pyridoxal phosphate</keyword>
<name>A0A6G7YLH8_9SPHN</name>
<evidence type="ECO:0000313" key="12">
    <source>
        <dbReference type="EMBL" id="QIK77601.1"/>
    </source>
</evidence>
<dbReference type="PANTHER" id="PTHR11601:SF34">
    <property type="entry name" value="CYSTEINE DESULFURASE"/>
    <property type="match status" value="1"/>
</dbReference>
<dbReference type="PANTHER" id="PTHR11601">
    <property type="entry name" value="CYSTEINE DESULFURYLASE FAMILY MEMBER"/>
    <property type="match status" value="1"/>
</dbReference>
<comment type="cofactor">
    <cofactor evidence="1">
        <name>pyridoxal 5'-phosphate</name>
        <dbReference type="ChEBI" id="CHEBI:597326"/>
    </cofactor>
</comment>
<evidence type="ECO:0000259" key="11">
    <source>
        <dbReference type="Pfam" id="PF00266"/>
    </source>
</evidence>
<keyword evidence="8" id="KW-0408">Iron</keyword>
<dbReference type="InterPro" id="IPR016454">
    <property type="entry name" value="Cysteine_dSase"/>
</dbReference>
<organism evidence="12 13">
    <name type="scientific">Sphingomonas piscis</name>
    <dbReference type="NCBI Taxonomy" id="2714943"/>
    <lineage>
        <taxon>Bacteria</taxon>
        <taxon>Pseudomonadati</taxon>
        <taxon>Pseudomonadota</taxon>
        <taxon>Alphaproteobacteria</taxon>
        <taxon>Sphingomonadales</taxon>
        <taxon>Sphingomonadaceae</taxon>
        <taxon>Sphingomonas</taxon>
    </lineage>
</organism>
<evidence type="ECO:0000256" key="6">
    <source>
        <dbReference type="ARBA" id="ARBA00022723"/>
    </source>
</evidence>
<dbReference type="Gene3D" id="3.90.1150.10">
    <property type="entry name" value="Aspartate Aminotransferase, domain 1"/>
    <property type="match status" value="1"/>
</dbReference>
<keyword evidence="12" id="KW-0032">Aminotransferase</keyword>
<dbReference type="Pfam" id="PF00266">
    <property type="entry name" value="Aminotran_5"/>
    <property type="match status" value="1"/>
</dbReference>
<evidence type="ECO:0000256" key="4">
    <source>
        <dbReference type="ARBA" id="ARBA00013558"/>
    </source>
</evidence>
<keyword evidence="9" id="KW-0411">Iron-sulfur</keyword>
<keyword evidence="6" id="KW-0479">Metal-binding</keyword>
<comment type="function">
    <text evidence="2">Catalyzes the removal of elemental sulfur atoms from cysteine to produce alanine. Seems to participate in the biosynthesis of the nitrogenase metalloclusters by providing the inorganic sulfur required for the Fe-S core formation.</text>
</comment>
<evidence type="ECO:0000256" key="5">
    <source>
        <dbReference type="ARBA" id="ARBA00022679"/>
    </source>
</evidence>
<dbReference type="Gene3D" id="3.40.640.10">
    <property type="entry name" value="Type I PLP-dependent aspartate aminotransferase-like (Major domain)"/>
    <property type="match status" value="1"/>
</dbReference>
<evidence type="ECO:0000256" key="10">
    <source>
        <dbReference type="ARBA" id="ARBA00050776"/>
    </source>
</evidence>
<evidence type="ECO:0000256" key="8">
    <source>
        <dbReference type="ARBA" id="ARBA00023004"/>
    </source>
</evidence>
<evidence type="ECO:0000256" key="2">
    <source>
        <dbReference type="ARBA" id="ARBA00003120"/>
    </source>
</evidence>
<evidence type="ECO:0000256" key="3">
    <source>
        <dbReference type="ARBA" id="ARBA00006490"/>
    </source>
</evidence>
<sequence length="393" mass="40707">MCGSRARNKDCRAVRRGGGSYIGRVLKVAIGRKAAQLNGPKRVYLDHAATTPVLPDARAAVFQALERWSNPSSPHTDGRAARAALEKARRTIADALEWRHDVVLTSGASEAILIAARQAKVPGRAIGATEHDAVRAAFGRAKVVPVGEAGLIDRGALAEMIAGTPSLVAIQQVNNETGVIQPIDQIAAEIRAAGSLLLADCAQSAGKLPLPDANFISVSAHKLGGPPGVGALLVRDLARLHAVGGQEKGYRRGTENLPAAAGFAAALSAGAYDMARLSQLRQALEKEIEGAGGTVIGNAAPRLATIGCYAMPGVTSASQLVQFDLAGFSVSAGSACSSGSMKPSRVLQAMELPEEVVGSAIRVSFGADTTDDDVAAFVAEWRRIFARAQRSAA</sequence>
<accession>A0A6G7YLH8</accession>
<dbReference type="InterPro" id="IPR015424">
    <property type="entry name" value="PyrdxlP-dep_Trfase"/>
</dbReference>
<dbReference type="KEGG" id="spii:G7077_00370"/>
<dbReference type="GO" id="GO:0051536">
    <property type="term" value="F:iron-sulfur cluster binding"/>
    <property type="evidence" value="ECO:0007669"/>
    <property type="project" value="UniProtKB-KW"/>
</dbReference>
<reference evidence="12 13" key="1">
    <citation type="submission" date="2020-03" db="EMBL/GenBank/DDBJ databases">
        <title>Sphingomonas sp. nov., isolated from fish.</title>
        <authorList>
            <person name="Hyun D.-W."/>
            <person name="Bae J.-W."/>
        </authorList>
    </citation>
    <scope>NUCLEOTIDE SEQUENCE [LARGE SCALE GENOMIC DNA]</scope>
    <source>
        <strain evidence="12 13">HDW15B</strain>
    </source>
</reference>
<dbReference type="PIRSF" id="PIRSF005572">
    <property type="entry name" value="NifS"/>
    <property type="match status" value="1"/>
</dbReference>
<comment type="similarity">
    <text evidence="3">Belongs to the class-V pyridoxal-phosphate-dependent aminotransferase family. NifS/IscS subfamily.</text>
</comment>
<gene>
    <name evidence="12" type="ORF">G7077_00370</name>
</gene>
<feature type="domain" description="Aminotransferase class V" evidence="11">
    <location>
        <begin position="43"/>
        <end position="377"/>
    </location>
</feature>
<dbReference type="Proteomes" id="UP000503222">
    <property type="component" value="Chromosome"/>
</dbReference>
<keyword evidence="13" id="KW-1185">Reference proteome</keyword>